<evidence type="ECO:0000256" key="1">
    <source>
        <dbReference type="ARBA" id="ARBA00004141"/>
    </source>
</evidence>
<feature type="transmembrane region" description="Helical" evidence="5">
    <location>
        <begin position="207"/>
        <end position="227"/>
    </location>
</feature>
<feature type="transmembrane region" description="Helical" evidence="5">
    <location>
        <begin position="138"/>
        <end position="160"/>
    </location>
</feature>
<gene>
    <name evidence="6" type="ORF">CH364_15660</name>
</gene>
<feature type="transmembrane region" description="Helical" evidence="5">
    <location>
        <begin position="239"/>
        <end position="260"/>
    </location>
</feature>
<dbReference type="EMBL" id="NPDX01000005">
    <property type="protein sequence ID" value="PJZ83630.1"/>
    <property type="molecule type" value="Genomic_DNA"/>
</dbReference>
<comment type="subcellular location">
    <subcellularLocation>
        <location evidence="1">Membrane</location>
        <topology evidence="1">Multi-pass membrane protein</topology>
    </subcellularLocation>
</comment>
<dbReference type="GO" id="GO:0016020">
    <property type="term" value="C:membrane"/>
    <property type="evidence" value="ECO:0007669"/>
    <property type="project" value="UniProtKB-SubCell"/>
</dbReference>
<sequence>MNYNNDYQIVLGLILALMIFGVALELRFIAFRAVLQRPVSVFAGLIGQTLFLPWITLLITLLLDLPAGIELGMLLVAASPGGNLSNIITHLAHGNTALSVSMTAVSSVFAIITLPLNFTLTAHSNPVTKAMISGTGELHIDSLMIIKGLIILLLIPLALGMSIGNFATGVAHKITPIFKRISSVTFLVFLVVAVGGNWKVFLDNIGFVFLIVVFHNFVALIIGNLIARAFRQDIPNRRAITIEVGMQNSGLALGLILTQFQAEPNMALVAAFWGIWHIVSGLLLVLHWRKFSPMDGTKV</sequence>
<feature type="transmembrane region" description="Helical" evidence="5">
    <location>
        <begin position="41"/>
        <end position="63"/>
    </location>
</feature>
<evidence type="ECO:0000313" key="6">
    <source>
        <dbReference type="EMBL" id="PJZ83630.1"/>
    </source>
</evidence>
<keyword evidence="4 5" id="KW-0472">Membrane</keyword>
<keyword evidence="7" id="KW-1185">Reference proteome</keyword>
<dbReference type="Pfam" id="PF01758">
    <property type="entry name" value="SBF"/>
    <property type="match status" value="1"/>
</dbReference>
<protein>
    <submittedName>
        <fullName evidence="6">Sodium/bile acid cotransporter family protein</fullName>
    </submittedName>
</protein>
<dbReference type="OrthoDB" id="9806785at2"/>
<dbReference type="Proteomes" id="UP000232145">
    <property type="component" value="Unassembled WGS sequence"/>
</dbReference>
<feature type="transmembrane region" description="Helical" evidence="5">
    <location>
        <begin position="266"/>
        <end position="288"/>
    </location>
</feature>
<dbReference type="InterPro" id="IPR004710">
    <property type="entry name" value="Bilac:Na_transpt"/>
</dbReference>
<dbReference type="Gene3D" id="1.20.1530.20">
    <property type="match status" value="1"/>
</dbReference>
<dbReference type="InterPro" id="IPR002657">
    <property type="entry name" value="BilAc:Na_symport/Acr3"/>
</dbReference>
<feature type="transmembrane region" description="Helical" evidence="5">
    <location>
        <begin position="181"/>
        <end position="201"/>
    </location>
</feature>
<feature type="transmembrane region" description="Helical" evidence="5">
    <location>
        <begin position="96"/>
        <end position="118"/>
    </location>
</feature>
<evidence type="ECO:0000313" key="7">
    <source>
        <dbReference type="Proteomes" id="UP000232145"/>
    </source>
</evidence>
<dbReference type="PANTHER" id="PTHR10361:SF28">
    <property type="entry name" value="P3 PROTEIN-RELATED"/>
    <property type="match status" value="1"/>
</dbReference>
<keyword evidence="3 5" id="KW-1133">Transmembrane helix</keyword>
<evidence type="ECO:0000256" key="3">
    <source>
        <dbReference type="ARBA" id="ARBA00022989"/>
    </source>
</evidence>
<dbReference type="PANTHER" id="PTHR10361">
    <property type="entry name" value="SODIUM-BILE ACID COTRANSPORTER"/>
    <property type="match status" value="1"/>
</dbReference>
<evidence type="ECO:0000256" key="2">
    <source>
        <dbReference type="ARBA" id="ARBA00022692"/>
    </source>
</evidence>
<comment type="caution">
    <text evidence="6">The sequence shown here is derived from an EMBL/GenBank/DDBJ whole genome shotgun (WGS) entry which is preliminary data.</text>
</comment>
<dbReference type="InterPro" id="IPR038770">
    <property type="entry name" value="Na+/solute_symporter_sf"/>
</dbReference>
<proteinExistence type="predicted"/>
<evidence type="ECO:0000256" key="4">
    <source>
        <dbReference type="ARBA" id="ARBA00023136"/>
    </source>
</evidence>
<dbReference type="RefSeq" id="WP_100743581.1">
    <property type="nucleotide sequence ID" value="NZ_NPDW01000002.1"/>
</dbReference>
<name>A0A2N0AH74_9LEPT</name>
<organism evidence="6 7">
    <name type="scientific">Leptospira harrisiae</name>
    <dbReference type="NCBI Taxonomy" id="2023189"/>
    <lineage>
        <taxon>Bacteria</taxon>
        <taxon>Pseudomonadati</taxon>
        <taxon>Spirochaetota</taxon>
        <taxon>Spirochaetia</taxon>
        <taxon>Leptospirales</taxon>
        <taxon>Leptospiraceae</taxon>
        <taxon>Leptospira</taxon>
    </lineage>
</organism>
<reference evidence="6 7" key="1">
    <citation type="submission" date="2017-07" db="EMBL/GenBank/DDBJ databases">
        <title>Leptospira spp. isolated from tropical soils.</title>
        <authorList>
            <person name="Thibeaux R."/>
            <person name="Iraola G."/>
            <person name="Ferres I."/>
            <person name="Bierque E."/>
            <person name="Girault D."/>
            <person name="Soupe-Gilbert M.-E."/>
            <person name="Picardeau M."/>
            <person name="Goarant C."/>
        </authorList>
    </citation>
    <scope>NUCLEOTIDE SEQUENCE [LARGE SCALE GENOMIC DNA]</scope>
    <source>
        <strain evidence="6 7">FH2-B-A1</strain>
    </source>
</reference>
<dbReference type="AlphaFoldDB" id="A0A2N0AH74"/>
<accession>A0A2N0AH74</accession>
<feature type="transmembrane region" description="Helical" evidence="5">
    <location>
        <begin position="6"/>
        <end position="29"/>
    </location>
</feature>
<evidence type="ECO:0000256" key="5">
    <source>
        <dbReference type="SAM" id="Phobius"/>
    </source>
</evidence>
<keyword evidence="2 5" id="KW-0812">Transmembrane</keyword>